<keyword evidence="1" id="KW-1133">Transmembrane helix</keyword>
<dbReference type="InterPro" id="IPR029044">
    <property type="entry name" value="Nucleotide-diphossugar_trans"/>
</dbReference>
<feature type="domain" description="Glycosyltransferase 2-like" evidence="2">
    <location>
        <begin position="31"/>
        <end position="133"/>
    </location>
</feature>
<keyword evidence="3" id="KW-0808">Transferase</keyword>
<proteinExistence type="predicted"/>
<reference evidence="3" key="1">
    <citation type="journal article" date="2020" name="mSystems">
        <title>Genome- and Community-Level Interaction Insights into Carbon Utilization and Element Cycling Functions of Hydrothermarchaeota in Hydrothermal Sediment.</title>
        <authorList>
            <person name="Zhou Z."/>
            <person name="Liu Y."/>
            <person name="Xu W."/>
            <person name="Pan J."/>
            <person name="Luo Z.H."/>
            <person name="Li M."/>
        </authorList>
    </citation>
    <scope>NUCLEOTIDE SEQUENCE [LARGE SCALE GENOMIC DNA]</scope>
    <source>
        <strain evidence="3">SpSt-418</strain>
    </source>
</reference>
<comment type="caution">
    <text evidence="3">The sequence shown here is derived from an EMBL/GenBank/DDBJ whole genome shotgun (WGS) entry which is preliminary data.</text>
</comment>
<dbReference type="SUPFAM" id="SSF53448">
    <property type="entry name" value="Nucleotide-diphospho-sugar transferases"/>
    <property type="match status" value="1"/>
</dbReference>
<feature type="transmembrane region" description="Helical" evidence="1">
    <location>
        <begin position="292"/>
        <end position="313"/>
    </location>
</feature>
<dbReference type="AlphaFoldDB" id="A0A7C3PIA4"/>
<gene>
    <name evidence="3" type="ORF">ENR64_23465</name>
</gene>
<dbReference type="Gene3D" id="3.90.550.10">
    <property type="entry name" value="Spore Coat Polysaccharide Biosynthesis Protein SpsA, Chain A"/>
    <property type="match status" value="1"/>
</dbReference>
<evidence type="ECO:0000256" key="1">
    <source>
        <dbReference type="SAM" id="Phobius"/>
    </source>
</evidence>
<accession>A0A7C3PIA4</accession>
<name>A0A7C3PIA4_9CYAN</name>
<protein>
    <submittedName>
        <fullName evidence="3">Glycosyltransferase family 2 protein</fullName>
    </submittedName>
</protein>
<sequence>MTIDREVGSIFPTFSIILETENLTNADIRGLERSLNCLARQTPAPTNANEVFLIDSGDTPRELLKILCQKFDWLQVLTVRPGTTYYQAKMVGAEQATGEVIVYYDSDCLYNDNWLSLILQPFTLGNEIQIVAGETMTLGRGPYGTAMSLVYIFPQFTHETELTTTRHYFLNNVAFRRDLLLRHPIPTDLPLYRGNCVVHAHDLTHQGYTIWKQPLAKTLHAPPNGFSHFLWRFLLIGYDYYWQKEILRDRYTPARSARKAPSKRVKVPGAESKLGVFRDRVQKMLINNPRHMLYLPLALPITLVAALLIYVGYLMTQMNHKFLLTTYNQILGEA</sequence>
<dbReference type="CDD" id="cd00761">
    <property type="entry name" value="Glyco_tranf_GTA_type"/>
    <property type="match status" value="1"/>
</dbReference>
<organism evidence="3">
    <name type="scientific">Oscillatoriales cyanobacterium SpSt-418</name>
    <dbReference type="NCBI Taxonomy" id="2282169"/>
    <lineage>
        <taxon>Bacteria</taxon>
        <taxon>Bacillati</taxon>
        <taxon>Cyanobacteriota</taxon>
        <taxon>Cyanophyceae</taxon>
        <taxon>Oscillatoriophycideae</taxon>
        <taxon>Oscillatoriales</taxon>
    </lineage>
</organism>
<evidence type="ECO:0000313" key="3">
    <source>
        <dbReference type="EMBL" id="HFN00655.1"/>
    </source>
</evidence>
<evidence type="ECO:0000259" key="2">
    <source>
        <dbReference type="Pfam" id="PF00535"/>
    </source>
</evidence>
<dbReference type="InterPro" id="IPR001173">
    <property type="entry name" value="Glyco_trans_2-like"/>
</dbReference>
<keyword evidence="1" id="KW-0812">Transmembrane</keyword>
<dbReference type="Pfam" id="PF00535">
    <property type="entry name" value="Glycos_transf_2"/>
    <property type="match status" value="1"/>
</dbReference>
<dbReference type="EMBL" id="DSRU01000335">
    <property type="protein sequence ID" value="HFN00655.1"/>
    <property type="molecule type" value="Genomic_DNA"/>
</dbReference>
<keyword evidence="1" id="KW-0472">Membrane</keyword>
<dbReference type="GO" id="GO:0016740">
    <property type="term" value="F:transferase activity"/>
    <property type="evidence" value="ECO:0007669"/>
    <property type="project" value="UniProtKB-KW"/>
</dbReference>